<comment type="caution">
    <text evidence="3">The sequence shown here is derived from an EMBL/GenBank/DDBJ whole genome shotgun (WGS) entry which is preliminary data.</text>
</comment>
<dbReference type="Proteomes" id="UP000706525">
    <property type="component" value="Unassembled WGS sequence"/>
</dbReference>
<evidence type="ECO:0000259" key="2">
    <source>
        <dbReference type="Pfam" id="PF03886"/>
    </source>
</evidence>
<accession>A0ABM8X6X6</accession>
<protein>
    <recommendedName>
        <fullName evidence="2">ABC-type transport auxiliary lipoprotein component domain-containing protein</fullName>
    </recommendedName>
</protein>
<evidence type="ECO:0000313" key="4">
    <source>
        <dbReference type="Proteomes" id="UP000706525"/>
    </source>
</evidence>
<dbReference type="InterPro" id="IPR005586">
    <property type="entry name" value="ABC_trans_aux"/>
</dbReference>
<proteinExistence type="predicted"/>
<dbReference type="Gene3D" id="3.40.50.10610">
    <property type="entry name" value="ABC-type transport auxiliary lipoprotein component"/>
    <property type="match status" value="1"/>
</dbReference>
<sequence length="276" mass="28816">MNRFRESTVMTIAAPLPATLATAARRVPLLPRNAGRGSVALVAMAALLALTGCSVLSPSSPSTTYDLGPLAAAPAQPPASLPKMRVAQTEGPDWMDGSQLYYRLQYAQPQRLQAYSTQRWVQPAPRLFDDRLREAVSARGALGWIRDAAAPGMRVDLLAFEQVFDSPTSSRGVVRARVTVYQRGQIGQKTFVAEQPAPTADGAGGVRALAASSDAVIAAILDWVATLPLENGTAATAVSAAPLLPGGTMPLSDAPSPAPVPPLAPATPPRAPRAPQ</sequence>
<dbReference type="SUPFAM" id="SSF159594">
    <property type="entry name" value="XCC0632-like"/>
    <property type="match status" value="1"/>
</dbReference>
<feature type="domain" description="ABC-type transport auxiliary lipoprotein component" evidence="2">
    <location>
        <begin position="65"/>
        <end position="220"/>
    </location>
</feature>
<evidence type="ECO:0000313" key="3">
    <source>
        <dbReference type="EMBL" id="CAG9175713.1"/>
    </source>
</evidence>
<name>A0ABM8X6X6_9BURK</name>
<dbReference type="EMBL" id="CAJZAG010000006">
    <property type="protein sequence ID" value="CAG9175713.1"/>
    <property type="molecule type" value="Genomic_DNA"/>
</dbReference>
<keyword evidence="4" id="KW-1185">Reference proteome</keyword>
<feature type="compositionally biased region" description="Pro residues" evidence="1">
    <location>
        <begin position="256"/>
        <end position="276"/>
    </location>
</feature>
<gene>
    <name evidence="3" type="ORF">LMG32289_03385</name>
</gene>
<evidence type="ECO:0000256" key="1">
    <source>
        <dbReference type="SAM" id="MobiDB-lite"/>
    </source>
</evidence>
<organism evidence="3 4">
    <name type="scientific">Cupriavidus pampae</name>
    <dbReference type="NCBI Taxonomy" id="659251"/>
    <lineage>
        <taxon>Bacteria</taxon>
        <taxon>Pseudomonadati</taxon>
        <taxon>Pseudomonadota</taxon>
        <taxon>Betaproteobacteria</taxon>
        <taxon>Burkholderiales</taxon>
        <taxon>Burkholderiaceae</taxon>
        <taxon>Cupriavidus</taxon>
    </lineage>
</organism>
<feature type="region of interest" description="Disordered" evidence="1">
    <location>
        <begin position="247"/>
        <end position="276"/>
    </location>
</feature>
<reference evidence="3 4" key="1">
    <citation type="submission" date="2021-08" db="EMBL/GenBank/DDBJ databases">
        <authorList>
            <person name="Peeters C."/>
        </authorList>
    </citation>
    <scope>NUCLEOTIDE SEQUENCE [LARGE SCALE GENOMIC DNA]</scope>
    <source>
        <strain evidence="3 4">LMG 32289</strain>
    </source>
</reference>
<dbReference type="RefSeq" id="WP_377741610.1">
    <property type="nucleotide sequence ID" value="NZ_CAJZAG010000006.1"/>
</dbReference>
<dbReference type="Pfam" id="PF03886">
    <property type="entry name" value="ABC_trans_aux"/>
    <property type="match status" value="1"/>
</dbReference>